<evidence type="ECO:0000256" key="3">
    <source>
        <dbReference type="ARBA" id="ARBA00022729"/>
    </source>
</evidence>
<comment type="caution">
    <text evidence="8">The sequence shown here is derived from an EMBL/GenBank/DDBJ whole genome shotgun (WGS) entry which is preliminary data.</text>
</comment>
<feature type="domain" description="C-type lectin" evidence="7">
    <location>
        <begin position="3"/>
        <end position="124"/>
    </location>
</feature>
<dbReference type="InterPro" id="IPR001304">
    <property type="entry name" value="C-type_lectin-like"/>
</dbReference>
<comment type="subcellular location">
    <subcellularLocation>
        <location evidence="1">Membrane</location>
        <topology evidence="1">Single-pass type I membrane protein</topology>
    </subcellularLocation>
</comment>
<keyword evidence="6" id="KW-0472">Membrane</keyword>
<organism evidence="8 9">
    <name type="scientific">Batillaria attramentaria</name>
    <dbReference type="NCBI Taxonomy" id="370345"/>
    <lineage>
        <taxon>Eukaryota</taxon>
        <taxon>Metazoa</taxon>
        <taxon>Spiralia</taxon>
        <taxon>Lophotrochozoa</taxon>
        <taxon>Mollusca</taxon>
        <taxon>Gastropoda</taxon>
        <taxon>Caenogastropoda</taxon>
        <taxon>Sorbeoconcha</taxon>
        <taxon>Cerithioidea</taxon>
        <taxon>Batillariidae</taxon>
        <taxon>Batillaria</taxon>
    </lineage>
</organism>
<evidence type="ECO:0000256" key="2">
    <source>
        <dbReference type="ARBA" id="ARBA00022692"/>
    </source>
</evidence>
<dbReference type="Gene3D" id="3.10.100.10">
    <property type="entry name" value="Mannose-Binding Protein A, subunit A"/>
    <property type="match status" value="1"/>
</dbReference>
<reference evidence="8 9" key="1">
    <citation type="journal article" date="2023" name="Sci. Data">
        <title>Genome assembly of the Korean intertidal mud-creeper Batillaria attramentaria.</title>
        <authorList>
            <person name="Patra A.K."/>
            <person name="Ho P.T."/>
            <person name="Jun S."/>
            <person name="Lee S.J."/>
            <person name="Kim Y."/>
            <person name="Won Y.J."/>
        </authorList>
    </citation>
    <scope>NUCLEOTIDE SEQUENCE [LARGE SCALE GENOMIC DNA]</scope>
    <source>
        <strain evidence="8">Wonlab-2016</strain>
    </source>
</reference>
<evidence type="ECO:0000256" key="6">
    <source>
        <dbReference type="ARBA" id="ARBA00023136"/>
    </source>
</evidence>
<dbReference type="InterPro" id="IPR016187">
    <property type="entry name" value="CTDL_fold"/>
</dbReference>
<keyword evidence="4" id="KW-0430">Lectin</keyword>
<keyword evidence="2" id="KW-0812">Transmembrane</keyword>
<evidence type="ECO:0000256" key="5">
    <source>
        <dbReference type="ARBA" id="ARBA00022989"/>
    </source>
</evidence>
<dbReference type="CDD" id="cd00037">
    <property type="entry name" value="CLECT"/>
    <property type="match status" value="1"/>
</dbReference>
<sequence>MEHSGSCYLLPEVQQNFTQAEMTCAGSGGTLAELEAPGEFLVVNELISDLPDQFWVALKLSSVTGNFTWSDGSEAAASLWVEGEPNQTGDCVRLVRNYDDPSKEMDKHRLADNGCDFNYRPLCEKPASPATSKSMLLTNLPDNLCQDETLVAVSLIACARACALSTSGYVYGFDSKSKVCTLHRLLEACAHPTQFSAGVKYFRITRVCD</sequence>
<evidence type="ECO:0000313" key="8">
    <source>
        <dbReference type="EMBL" id="KAK7477578.1"/>
    </source>
</evidence>
<dbReference type="SUPFAM" id="SSF56436">
    <property type="entry name" value="C-type lectin-like"/>
    <property type="match status" value="1"/>
</dbReference>
<keyword evidence="3" id="KW-0732">Signal</keyword>
<protein>
    <recommendedName>
        <fullName evidence="7">C-type lectin domain-containing protein</fullName>
    </recommendedName>
</protein>
<evidence type="ECO:0000259" key="7">
    <source>
        <dbReference type="PROSITE" id="PS50041"/>
    </source>
</evidence>
<accession>A0ABD0JR51</accession>
<proteinExistence type="predicted"/>
<dbReference type="InterPro" id="IPR016186">
    <property type="entry name" value="C-type_lectin-like/link_sf"/>
</dbReference>
<keyword evidence="9" id="KW-1185">Reference proteome</keyword>
<dbReference type="SMART" id="SM00034">
    <property type="entry name" value="CLECT"/>
    <property type="match status" value="1"/>
</dbReference>
<dbReference type="AlphaFoldDB" id="A0ABD0JR51"/>
<dbReference type="EMBL" id="JACVVK020000346">
    <property type="protein sequence ID" value="KAK7477578.1"/>
    <property type="molecule type" value="Genomic_DNA"/>
</dbReference>
<keyword evidence="5" id="KW-1133">Transmembrane helix</keyword>
<dbReference type="GO" id="GO:0030246">
    <property type="term" value="F:carbohydrate binding"/>
    <property type="evidence" value="ECO:0007669"/>
    <property type="project" value="UniProtKB-KW"/>
</dbReference>
<dbReference type="PANTHER" id="PTHR14789">
    <property type="entry name" value="CHONDROLECTIN VARIANT CHODLFDELTAE"/>
    <property type="match status" value="1"/>
</dbReference>
<evidence type="ECO:0000256" key="1">
    <source>
        <dbReference type="ARBA" id="ARBA00004479"/>
    </source>
</evidence>
<dbReference type="PROSITE" id="PS50041">
    <property type="entry name" value="C_TYPE_LECTIN_2"/>
    <property type="match status" value="1"/>
</dbReference>
<evidence type="ECO:0000256" key="4">
    <source>
        <dbReference type="ARBA" id="ARBA00022734"/>
    </source>
</evidence>
<dbReference type="GO" id="GO:0016020">
    <property type="term" value="C:membrane"/>
    <property type="evidence" value="ECO:0007669"/>
    <property type="project" value="UniProtKB-SubCell"/>
</dbReference>
<gene>
    <name evidence="8" type="ORF">BaRGS_00031183</name>
</gene>
<evidence type="ECO:0000313" key="9">
    <source>
        <dbReference type="Proteomes" id="UP001519460"/>
    </source>
</evidence>
<dbReference type="InterPro" id="IPR051505">
    <property type="entry name" value="C-type_lectin_domain"/>
</dbReference>
<name>A0ABD0JR51_9CAEN</name>
<dbReference type="Proteomes" id="UP001519460">
    <property type="component" value="Unassembled WGS sequence"/>
</dbReference>
<dbReference type="Pfam" id="PF00059">
    <property type="entry name" value="Lectin_C"/>
    <property type="match status" value="1"/>
</dbReference>